<evidence type="ECO:0000256" key="9">
    <source>
        <dbReference type="HAMAP-Rule" id="MF_01884"/>
    </source>
</evidence>
<dbReference type="CDD" id="cd01128">
    <property type="entry name" value="rho_factor_C"/>
    <property type="match status" value="1"/>
</dbReference>
<dbReference type="InterPro" id="IPR011113">
    <property type="entry name" value="Rho_RNA-bd"/>
</dbReference>
<keyword evidence="1 9" id="KW-0806">Transcription termination</keyword>
<feature type="binding site" evidence="9">
    <location>
        <position position="567"/>
    </location>
    <ligand>
        <name>ATP</name>
        <dbReference type="ChEBI" id="CHEBI:30616"/>
    </ligand>
</feature>
<comment type="subunit">
    <text evidence="9">Homohexamer. The homohexamer assembles into an open ring structure.</text>
</comment>
<feature type="compositionally biased region" description="Basic residues" evidence="12">
    <location>
        <begin position="187"/>
        <end position="196"/>
    </location>
</feature>
<dbReference type="InterPro" id="IPR004665">
    <property type="entry name" value="Term_rho"/>
</dbReference>
<evidence type="ECO:0000256" key="2">
    <source>
        <dbReference type="ARBA" id="ARBA00022741"/>
    </source>
</evidence>
<dbReference type="EC" id="3.6.4.-" evidence="9 10"/>
<dbReference type="InterPro" id="IPR011129">
    <property type="entry name" value="CSD"/>
</dbReference>
<dbReference type="Gene3D" id="2.40.50.140">
    <property type="entry name" value="Nucleic acid-binding proteins"/>
    <property type="match status" value="1"/>
</dbReference>
<dbReference type="PATRIC" id="fig|1195236.3.peg.4114"/>
<dbReference type="Pfam" id="PF00006">
    <property type="entry name" value="ATP-synt_ab"/>
    <property type="match status" value="1"/>
</dbReference>
<evidence type="ECO:0000313" key="14">
    <source>
        <dbReference type="EMBL" id="EMS70346.1"/>
    </source>
</evidence>
<dbReference type="InterPro" id="IPR003593">
    <property type="entry name" value="AAA+_ATPase"/>
</dbReference>
<feature type="compositionally biased region" description="Basic and acidic residues" evidence="12">
    <location>
        <begin position="89"/>
        <end position="109"/>
    </location>
</feature>
<dbReference type="GO" id="GO:0003723">
    <property type="term" value="F:RNA binding"/>
    <property type="evidence" value="ECO:0007669"/>
    <property type="project" value="UniProtKB-UniRule"/>
</dbReference>
<feature type="compositionally biased region" description="Basic and acidic residues" evidence="12">
    <location>
        <begin position="131"/>
        <end position="146"/>
    </location>
</feature>
<dbReference type="HAMAP" id="MF_01884">
    <property type="entry name" value="Rho"/>
    <property type="match status" value="1"/>
</dbReference>
<evidence type="ECO:0000256" key="8">
    <source>
        <dbReference type="ARBA" id="ARBA00023163"/>
    </source>
</evidence>
<dbReference type="NCBIfam" id="NF006886">
    <property type="entry name" value="PRK09376.1"/>
    <property type="match status" value="1"/>
</dbReference>
<sequence length="780" mass="86488">MDQIDLQSKTLEDLRYIAKMMGVKNISKLKKNELLDILKNSDEANKANDSKAVEKADSGKIVPDRSKNGSKSESEARASGENNTTETIGGEKTEGTKNKASKSKPENAGKTENLSSPENTPVQTGKTRKSAKTEKSTDSSKEKDIPVIKQEIQEPAAEKVSSDENGTAEPKAAEENKHVDAETSVLRKSKRGRPSKALKDASAEPETEEKKTLPEVSEKKEETVNPEPKPGRLSEKLIHPVKTVENKKPASVKTHPVKNDQKTENVEAEKKPLIPVKHVPRQIKTNTSVVNQDKPALPQPQSQKSVNQLPRPQQHQQQNNIQQHNNNAQQQNNAHQQSQVQQPQTSQQSAVQQQNQPVSQPPQVNASNAQAALQVPQQTTQQVQAAPVPQAVQTAQPQQQSNEKIEADDPVEGVLEVLPDGYGFLRSENYLSGPRDIYVSPSQIRRFGLKTGDKLRGKGRIPKEGEKFQALLYVQSINGDTPDVASKRVPFEYLTPIYPDSRITLETSPREFSTRLIDLIAPIGKGQRGMIVSPPKAGKTILLKKIANAITVNYPEVELIVLLIDERPEEVTDMQRSIKGEVIYSTFDEVPEHHIKVAEMVLERAQRLVEQKKDVVILLDSITRLARAYNLTIPPTGRTLSGGLDPGALHKPKRFFGAARNIENGGSLTIMATALIETGSRMDDVIFEEFKGTGNMELHLDRKLSEKRIFPAIDINKSGTRREELLLSQKELESVYAVRKAMSNMGTAEVTEILINRLLQTKTNDDFVKSINISFLDKNQ</sequence>
<evidence type="ECO:0000256" key="12">
    <source>
        <dbReference type="SAM" id="MobiDB-lite"/>
    </source>
</evidence>
<dbReference type="SUPFAM" id="SSF50249">
    <property type="entry name" value="Nucleic acid-binding proteins"/>
    <property type="match status" value="1"/>
</dbReference>
<evidence type="ECO:0000256" key="4">
    <source>
        <dbReference type="ARBA" id="ARBA00022806"/>
    </source>
</evidence>
<keyword evidence="4 9" id="KW-0347">Helicase</keyword>
<dbReference type="Proteomes" id="UP000014155">
    <property type="component" value="Unassembled WGS sequence"/>
</dbReference>
<feature type="binding site" evidence="9">
    <location>
        <begin position="524"/>
        <end position="529"/>
    </location>
    <ligand>
        <name>ATP</name>
        <dbReference type="ChEBI" id="CHEBI:30616"/>
    </ligand>
</feature>
<feature type="binding site" evidence="9">
    <location>
        <begin position="536"/>
        <end position="541"/>
    </location>
    <ligand>
        <name>ATP</name>
        <dbReference type="ChEBI" id="CHEBI:30616"/>
    </ligand>
</feature>
<feature type="region of interest" description="Disordered" evidence="12">
    <location>
        <begin position="41"/>
        <end position="409"/>
    </location>
</feature>
<feature type="domain" description="Rho RNA-BD" evidence="13">
    <location>
        <begin position="408"/>
        <end position="481"/>
    </location>
</feature>
<dbReference type="PANTHER" id="PTHR46425:SF1">
    <property type="entry name" value="TRANSCRIPTION TERMINATION FACTOR RHO"/>
    <property type="match status" value="1"/>
</dbReference>
<dbReference type="InterPro" id="IPR011112">
    <property type="entry name" value="Rho-like_N"/>
</dbReference>
<name>S0FJC7_RUMCE</name>
<keyword evidence="15" id="KW-1185">Reference proteome</keyword>
<dbReference type="CDD" id="cd04459">
    <property type="entry name" value="Rho_CSD"/>
    <property type="match status" value="1"/>
</dbReference>
<protein>
    <recommendedName>
        <fullName evidence="9 10">Transcription termination factor Rho</fullName>
        <ecNumber evidence="9 10">3.6.4.-</ecNumber>
    </recommendedName>
    <alternativeName>
        <fullName evidence="9">ATP-dependent helicase Rho</fullName>
    </alternativeName>
</protein>
<feature type="compositionally biased region" description="Basic and acidic residues" evidence="12">
    <location>
        <begin position="171"/>
        <end position="181"/>
    </location>
</feature>
<dbReference type="GO" id="GO:0005524">
    <property type="term" value="F:ATP binding"/>
    <property type="evidence" value="ECO:0007669"/>
    <property type="project" value="UniProtKB-UniRule"/>
</dbReference>
<feature type="compositionally biased region" description="Polar residues" evidence="12">
    <location>
        <begin position="110"/>
        <end position="125"/>
    </location>
</feature>
<dbReference type="SMART" id="SM00959">
    <property type="entry name" value="Rho_N"/>
    <property type="match status" value="1"/>
</dbReference>
<dbReference type="InterPro" id="IPR000194">
    <property type="entry name" value="ATPase_F1/V1/A1_a/bsu_nucl-bd"/>
</dbReference>
<keyword evidence="8 9" id="KW-0804">Transcription</keyword>
<dbReference type="Gene3D" id="3.40.50.300">
    <property type="entry name" value="P-loop containing nucleotide triphosphate hydrolases"/>
    <property type="match status" value="1"/>
</dbReference>
<dbReference type="GO" id="GO:0004386">
    <property type="term" value="F:helicase activity"/>
    <property type="evidence" value="ECO:0007669"/>
    <property type="project" value="UniProtKB-UniRule"/>
</dbReference>
<evidence type="ECO:0000313" key="15">
    <source>
        <dbReference type="Proteomes" id="UP000014155"/>
    </source>
</evidence>
<feature type="compositionally biased region" description="Low complexity" evidence="12">
    <location>
        <begin position="313"/>
        <end position="400"/>
    </location>
</feature>
<dbReference type="GO" id="GO:0016787">
    <property type="term" value="F:hydrolase activity"/>
    <property type="evidence" value="ECO:0007669"/>
    <property type="project" value="UniProtKB-KW"/>
</dbReference>
<dbReference type="SMART" id="SM00357">
    <property type="entry name" value="CSP"/>
    <property type="match status" value="1"/>
</dbReference>
<dbReference type="SMART" id="SM00382">
    <property type="entry name" value="AAA"/>
    <property type="match status" value="1"/>
</dbReference>
<comment type="similarity">
    <text evidence="9 11">Belongs to the Rho family.</text>
</comment>
<evidence type="ECO:0000259" key="13">
    <source>
        <dbReference type="PROSITE" id="PS51856"/>
    </source>
</evidence>
<dbReference type="Pfam" id="PF07497">
    <property type="entry name" value="Rho_RNA_bind"/>
    <property type="match status" value="1"/>
</dbReference>
<dbReference type="AlphaFoldDB" id="S0FJC7"/>
<comment type="caution">
    <text evidence="9">Lacks conserved residue(s) required for the propagation of feature annotation.</text>
</comment>
<evidence type="ECO:0000256" key="5">
    <source>
        <dbReference type="ARBA" id="ARBA00022840"/>
    </source>
</evidence>
<feature type="compositionally biased region" description="Basic and acidic residues" evidence="12">
    <location>
        <begin position="197"/>
        <end position="248"/>
    </location>
</feature>
<accession>S0FJC7</accession>
<proteinExistence type="inferred from homology"/>
<evidence type="ECO:0000256" key="10">
    <source>
        <dbReference type="NCBIfam" id="TIGR00767"/>
    </source>
</evidence>
<dbReference type="RefSeq" id="WP_004628592.1">
    <property type="nucleotide sequence ID" value="NZ_AORV01000056.1"/>
</dbReference>
<dbReference type="PROSITE" id="PS51856">
    <property type="entry name" value="RHO_RNA_BD"/>
    <property type="match status" value="1"/>
</dbReference>
<evidence type="ECO:0000256" key="3">
    <source>
        <dbReference type="ARBA" id="ARBA00022801"/>
    </source>
</evidence>
<feature type="compositionally biased region" description="Basic and acidic residues" evidence="12">
    <location>
        <begin position="257"/>
        <end position="272"/>
    </location>
</feature>
<dbReference type="GO" id="GO:0008186">
    <property type="term" value="F:ATP-dependent activity, acting on RNA"/>
    <property type="evidence" value="ECO:0007669"/>
    <property type="project" value="UniProtKB-UniRule"/>
</dbReference>
<dbReference type="SUPFAM" id="SSF52540">
    <property type="entry name" value="P-loop containing nucleoside triphosphate hydrolases"/>
    <property type="match status" value="1"/>
</dbReference>
<evidence type="ECO:0000256" key="6">
    <source>
        <dbReference type="ARBA" id="ARBA00022884"/>
    </source>
</evidence>
<keyword evidence="5 9" id="KW-0067">ATP-binding</keyword>
<dbReference type="InterPro" id="IPR041703">
    <property type="entry name" value="Rho_factor_ATP-bd"/>
</dbReference>
<dbReference type="eggNOG" id="COG1158">
    <property type="taxonomic scope" value="Bacteria"/>
</dbReference>
<evidence type="ECO:0000256" key="1">
    <source>
        <dbReference type="ARBA" id="ARBA00022472"/>
    </source>
</evidence>
<comment type="function">
    <text evidence="9">Facilitates transcription termination by a mechanism that involves Rho binding to the nascent RNA, activation of Rho's RNA-dependent ATPase activity, and release of the mRNA from the DNA template.</text>
</comment>
<keyword evidence="3 9" id="KW-0378">Hydrolase</keyword>
<dbReference type="InterPro" id="IPR027417">
    <property type="entry name" value="P-loop_NTPase"/>
</dbReference>
<evidence type="ECO:0000256" key="7">
    <source>
        <dbReference type="ARBA" id="ARBA00023015"/>
    </source>
</evidence>
<comment type="caution">
    <text evidence="14">The sequence shown here is derived from an EMBL/GenBank/DDBJ whole genome shotgun (WGS) entry which is preliminary data.</text>
</comment>
<dbReference type="Pfam" id="PF07498">
    <property type="entry name" value="Rho_N"/>
    <property type="match status" value="1"/>
</dbReference>
<feature type="compositionally biased region" description="Polar residues" evidence="12">
    <location>
        <begin position="299"/>
        <end position="311"/>
    </location>
</feature>
<reference evidence="14 15" key="1">
    <citation type="journal article" date="2013" name="Genome Announc.">
        <title>Draft Genome Sequence of the Cellulolytic, Mesophilic, Anaerobic Bacterium Clostridium termitidis Strain CT1112 (DSM 5398).</title>
        <authorList>
            <person name="Lal S."/>
            <person name="Ramachandran U."/>
            <person name="Zhang X."/>
            <person name="Munir R."/>
            <person name="Sparling R."/>
            <person name="Levin D.B."/>
        </authorList>
    </citation>
    <scope>NUCLEOTIDE SEQUENCE [LARGE SCALE GENOMIC DNA]</scope>
    <source>
        <strain evidence="14 15">CT1112</strain>
    </source>
</reference>
<keyword evidence="2 9" id="KW-0547">Nucleotide-binding</keyword>
<dbReference type="NCBIfam" id="TIGR00767">
    <property type="entry name" value="rho"/>
    <property type="match status" value="1"/>
</dbReference>
<keyword evidence="7 9" id="KW-0805">Transcription regulation</keyword>
<dbReference type="EMBL" id="AORV01000056">
    <property type="protein sequence ID" value="EMS70346.1"/>
    <property type="molecule type" value="Genomic_DNA"/>
</dbReference>
<dbReference type="STRING" id="1195236.CTER_3902"/>
<gene>
    <name evidence="9" type="primary">rho</name>
    <name evidence="14" type="ORF">CTER_3902</name>
</gene>
<evidence type="ECO:0000256" key="11">
    <source>
        <dbReference type="PROSITE-ProRule" id="PRU01203"/>
    </source>
</evidence>
<dbReference type="InterPro" id="IPR012340">
    <property type="entry name" value="NA-bd_OB-fold"/>
</dbReference>
<keyword evidence="6 9" id="KW-0694">RNA-binding</keyword>
<organism evidence="14 15">
    <name type="scientific">Ruminiclostridium cellobioparum subsp. termitidis CT1112</name>
    <dbReference type="NCBI Taxonomy" id="1195236"/>
    <lineage>
        <taxon>Bacteria</taxon>
        <taxon>Bacillati</taxon>
        <taxon>Bacillota</taxon>
        <taxon>Clostridia</taxon>
        <taxon>Eubacteriales</taxon>
        <taxon>Oscillospiraceae</taxon>
        <taxon>Ruminiclostridium</taxon>
    </lineage>
</organism>
<dbReference type="PANTHER" id="PTHR46425">
    <property type="entry name" value="TRANSCRIPTION TERMINATION FACTOR RHO"/>
    <property type="match status" value="1"/>
</dbReference>
<dbReference type="GO" id="GO:0006353">
    <property type="term" value="P:DNA-templated transcription termination"/>
    <property type="evidence" value="ECO:0007669"/>
    <property type="project" value="UniProtKB-UniRule"/>
</dbReference>
<feature type="compositionally biased region" description="Basic and acidic residues" evidence="12">
    <location>
        <begin position="41"/>
        <end position="78"/>
    </location>
</feature>